<name>A0A6A5TVQ7_9PLEO</name>
<reference evidence="1" key="1">
    <citation type="journal article" date="2020" name="Stud. Mycol.">
        <title>101 Dothideomycetes genomes: a test case for predicting lifestyles and emergence of pathogens.</title>
        <authorList>
            <person name="Haridas S."/>
            <person name="Albert R."/>
            <person name="Binder M."/>
            <person name="Bloem J."/>
            <person name="Labutti K."/>
            <person name="Salamov A."/>
            <person name="Andreopoulos B."/>
            <person name="Baker S."/>
            <person name="Barry K."/>
            <person name="Bills G."/>
            <person name="Bluhm B."/>
            <person name="Cannon C."/>
            <person name="Castanera R."/>
            <person name="Culley D."/>
            <person name="Daum C."/>
            <person name="Ezra D."/>
            <person name="Gonzalez J."/>
            <person name="Henrissat B."/>
            <person name="Kuo A."/>
            <person name="Liang C."/>
            <person name="Lipzen A."/>
            <person name="Lutzoni F."/>
            <person name="Magnuson J."/>
            <person name="Mondo S."/>
            <person name="Nolan M."/>
            <person name="Ohm R."/>
            <person name="Pangilinan J."/>
            <person name="Park H.-J."/>
            <person name="Ramirez L."/>
            <person name="Alfaro M."/>
            <person name="Sun H."/>
            <person name="Tritt A."/>
            <person name="Yoshinaga Y."/>
            <person name="Zwiers L.-H."/>
            <person name="Turgeon B."/>
            <person name="Goodwin S."/>
            <person name="Spatafora J."/>
            <person name="Crous P."/>
            <person name="Grigoriev I."/>
        </authorList>
    </citation>
    <scope>NUCLEOTIDE SEQUENCE</scope>
    <source>
        <strain evidence="1">CBS 675.92</strain>
    </source>
</reference>
<evidence type="ECO:0000313" key="1">
    <source>
        <dbReference type="EMBL" id="KAF1953027.1"/>
    </source>
</evidence>
<gene>
    <name evidence="1" type="ORF">CC80DRAFT_494916</name>
</gene>
<sequence length="79" mass="8647">MFRLADLLSSADASFSLLLLWTSYASMRLSVYGKIASVNAGDLHGARLGMLWKSLMPPHLHVHHQAQPAALTTCRKLDG</sequence>
<dbReference type="Proteomes" id="UP000800035">
    <property type="component" value="Unassembled WGS sequence"/>
</dbReference>
<proteinExistence type="predicted"/>
<protein>
    <submittedName>
        <fullName evidence="1">Uncharacterized protein</fullName>
    </submittedName>
</protein>
<dbReference type="EMBL" id="ML977006">
    <property type="protein sequence ID" value="KAF1953027.1"/>
    <property type="molecule type" value="Genomic_DNA"/>
</dbReference>
<organism evidence="1 2">
    <name type="scientific">Byssothecium circinans</name>
    <dbReference type="NCBI Taxonomy" id="147558"/>
    <lineage>
        <taxon>Eukaryota</taxon>
        <taxon>Fungi</taxon>
        <taxon>Dikarya</taxon>
        <taxon>Ascomycota</taxon>
        <taxon>Pezizomycotina</taxon>
        <taxon>Dothideomycetes</taxon>
        <taxon>Pleosporomycetidae</taxon>
        <taxon>Pleosporales</taxon>
        <taxon>Massarineae</taxon>
        <taxon>Massarinaceae</taxon>
        <taxon>Byssothecium</taxon>
    </lineage>
</organism>
<evidence type="ECO:0000313" key="2">
    <source>
        <dbReference type="Proteomes" id="UP000800035"/>
    </source>
</evidence>
<accession>A0A6A5TVQ7</accession>
<dbReference type="AlphaFoldDB" id="A0A6A5TVQ7"/>
<keyword evidence="2" id="KW-1185">Reference proteome</keyword>